<dbReference type="Pfam" id="PF00795">
    <property type="entry name" value="CN_hydrolase"/>
    <property type="match status" value="1"/>
</dbReference>
<dbReference type="PANTHER" id="PTHR23088">
    <property type="entry name" value="NITRILASE-RELATED"/>
    <property type="match status" value="1"/>
</dbReference>
<dbReference type="GO" id="GO:0016746">
    <property type="term" value="F:acyltransferase activity"/>
    <property type="evidence" value="ECO:0007669"/>
    <property type="project" value="UniProtKB-KW"/>
</dbReference>
<dbReference type="EMBL" id="CP000853">
    <property type="protein sequence ID" value="ABW18556.1"/>
    <property type="molecule type" value="Genomic_DNA"/>
</dbReference>
<evidence type="ECO:0000256" key="1">
    <source>
        <dbReference type="ARBA" id="ARBA00010613"/>
    </source>
</evidence>
<evidence type="ECO:0000313" key="4">
    <source>
        <dbReference type="Proteomes" id="UP000000269"/>
    </source>
</evidence>
<keyword evidence="3" id="KW-0012">Acyltransferase</keyword>
<keyword evidence="4" id="KW-1185">Reference proteome</keyword>
<dbReference type="HOGENOM" id="CLU_030130_3_1_9"/>
<dbReference type="KEGG" id="aoe:Clos_1009"/>
<reference evidence="4" key="1">
    <citation type="submission" date="2007-10" db="EMBL/GenBank/DDBJ databases">
        <title>Complete genome of Alkaliphilus oremlandii OhILAs.</title>
        <authorList>
            <person name="Copeland A."/>
            <person name="Lucas S."/>
            <person name="Lapidus A."/>
            <person name="Barry K."/>
            <person name="Detter J.C."/>
            <person name="Glavina del Rio T."/>
            <person name="Hammon N."/>
            <person name="Israni S."/>
            <person name="Dalin E."/>
            <person name="Tice H."/>
            <person name="Pitluck S."/>
            <person name="Chain P."/>
            <person name="Malfatti S."/>
            <person name="Shin M."/>
            <person name="Vergez L."/>
            <person name="Schmutz J."/>
            <person name="Larimer F."/>
            <person name="Land M."/>
            <person name="Hauser L."/>
            <person name="Kyrpides N."/>
            <person name="Mikhailova N."/>
            <person name="Stolz J.F."/>
            <person name="Dawson A."/>
            <person name="Fisher E."/>
            <person name="Crable B."/>
            <person name="Perera E."/>
            <person name="Lisak J."/>
            <person name="Ranganathan M."/>
            <person name="Basu P."/>
            <person name="Richardson P."/>
        </authorList>
    </citation>
    <scope>NUCLEOTIDE SEQUENCE [LARGE SCALE GENOMIC DNA]</scope>
    <source>
        <strain evidence="4">OhILAs</strain>
    </source>
</reference>
<keyword evidence="3" id="KW-0449">Lipoprotein</keyword>
<protein>
    <submittedName>
        <fullName evidence="3">Nitrilase/cyanide hydratase and apolipoprotein N-acyltransferase</fullName>
    </submittedName>
</protein>
<proteinExistence type="inferred from homology"/>
<evidence type="ECO:0000313" key="3">
    <source>
        <dbReference type="EMBL" id="ABW18556.1"/>
    </source>
</evidence>
<comment type="similarity">
    <text evidence="1">Belongs to the carbon-nitrogen hydrolase superfamily. NIT1/NIT2 family.</text>
</comment>
<evidence type="ECO:0000259" key="2">
    <source>
        <dbReference type="PROSITE" id="PS50263"/>
    </source>
</evidence>
<dbReference type="OrthoDB" id="9811121at2"/>
<name>A8MG18_ALKOO</name>
<dbReference type="eggNOG" id="COG0388">
    <property type="taxonomic scope" value="Bacteria"/>
</dbReference>
<organism evidence="3 4">
    <name type="scientific">Alkaliphilus oremlandii (strain OhILAs)</name>
    <name type="common">Clostridium oremlandii (strain OhILAs)</name>
    <dbReference type="NCBI Taxonomy" id="350688"/>
    <lineage>
        <taxon>Bacteria</taxon>
        <taxon>Bacillati</taxon>
        <taxon>Bacillota</taxon>
        <taxon>Clostridia</taxon>
        <taxon>Peptostreptococcales</taxon>
        <taxon>Natronincolaceae</taxon>
        <taxon>Alkaliphilus</taxon>
    </lineage>
</organism>
<dbReference type="PANTHER" id="PTHR23088:SF27">
    <property type="entry name" value="DEAMINATED GLUTATHIONE AMIDASE"/>
    <property type="match status" value="1"/>
</dbReference>
<feature type="domain" description="CN hydrolase" evidence="2">
    <location>
        <begin position="1"/>
        <end position="238"/>
    </location>
</feature>
<dbReference type="Proteomes" id="UP000000269">
    <property type="component" value="Chromosome"/>
</dbReference>
<dbReference type="AlphaFoldDB" id="A8MG18"/>
<dbReference type="RefSeq" id="WP_012158868.1">
    <property type="nucleotide sequence ID" value="NC_009922.1"/>
</dbReference>
<keyword evidence="3" id="KW-0808">Transferase</keyword>
<accession>A8MG18</accession>
<dbReference type="InterPro" id="IPR003010">
    <property type="entry name" value="C-N_Hydrolase"/>
</dbReference>
<dbReference type="CDD" id="cd07583">
    <property type="entry name" value="nitrilase_5"/>
    <property type="match status" value="1"/>
</dbReference>
<dbReference type="STRING" id="350688.Clos_1009"/>
<dbReference type="InterPro" id="IPR036526">
    <property type="entry name" value="C-N_Hydrolase_sf"/>
</dbReference>
<gene>
    <name evidence="3" type="ordered locus">Clos_1009</name>
</gene>
<dbReference type="SUPFAM" id="SSF56317">
    <property type="entry name" value="Carbon-nitrogen hydrolase"/>
    <property type="match status" value="1"/>
</dbReference>
<dbReference type="Gene3D" id="3.60.110.10">
    <property type="entry name" value="Carbon-nitrogen hydrolase"/>
    <property type="match status" value="1"/>
</dbReference>
<dbReference type="PROSITE" id="PS50263">
    <property type="entry name" value="CN_HYDROLASE"/>
    <property type="match status" value="1"/>
</dbReference>
<sequence>MKISLIQMKMTFEDMEHNFKKAEELIRLAAKENPDTIALPETWSTGFFPKENIKEFCDQNGNRTKRLFSKLSKELNVNIIAGSVINEKQDGIYNTSYIFNKQGECIAEYDKTHLFSYMGEDQYFEKGSGITVFELDGIKCGIVICYDIRFVELVRTLALQEIKILFVVAQWPMLRIHHWQILNEARAIENQIFVACVNSCGRAGETIYGGNSALIDPWGEVILRASNQEEIITGNLDLSIVEKIRDTIHVYKDRRPDLYQY</sequence>